<evidence type="ECO:0000256" key="14">
    <source>
        <dbReference type="ARBA" id="ARBA00049494"/>
    </source>
</evidence>
<evidence type="ECO:0000256" key="13">
    <source>
        <dbReference type="ARBA" id="ARBA00047880"/>
    </source>
</evidence>
<reference evidence="17 18" key="1">
    <citation type="journal article" date="2014" name="Antonie Van Leeuwenhoek">
        <title>Hyphomonas beringensis sp. nov. and Hyphomonas chukchiensis sp. nov., isolated from surface seawater of the Bering Sea and Chukchi Sea.</title>
        <authorList>
            <person name="Li C."/>
            <person name="Lai Q."/>
            <person name="Li G."/>
            <person name="Dong C."/>
            <person name="Wang J."/>
            <person name="Liao Y."/>
            <person name="Shao Z."/>
        </authorList>
    </citation>
    <scope>NUCLEOTIDE SEQUENCE [LARGE SCALE GENOMIC DNA]</scope>
    <source>
        <strain evidence="17 18">MHS-2</strain>
    </source>
</reference>
<dbReference type="InterPro" id="IPR023468">
    <property type="entry name" value="Riboflavin_kinase"/>
</dbReference>
<dbReference type="InterPro" id="IPR015864">
    <property type="entry name" value="FAD_synthase"/>
</dbReference>
<dbReference type="Proteomes" id="UP000025171">
    <property type="component" value="Unassembled WGS sequence"/>
</dbReference>
<dbReference type="PANTHER" id="PTHR22749:SF6">
    <property type="entry name" value="RIBOFLAVIN KINASE"/>
    <property type="match status" value="1"/>
</dbReference>
<evidence type="ECO:0000256" key="10">
    <source>
        <dbReference type="ARBA" id="ARBA00022827"/>
    </source>
</evidence>
<dbReference type="Gene3D" id="2.40.30.30">
    <property type="entry name" value="Riboflavin kinase-like"/>
    <property type="match status" value="1"/>
</dbReference>
<dbReference type="PIRSF" id="PIRSF004491">
    <property type="entry name" value="FAD_Synth"/>
    <property type="match status" value="1"/>
</dbReference>
<dbReference type="UniPathway" id="UPA00277">
    <property type="reaction ID" value="UER00407"/>
</dbReference>
<dbReference type="eggNOG" id="COG0196">
    <property type="taxonomic scope" value="Bacteria"/>
</dbReference>
<dbReference type="OrthoDB" id="9803667at2"/>
<evidence type="ECO:0000256" key="2">
    <source>
        <dbReference type="ARBA" id="ARBA00004726"/>
    </source>
</evidence>
<dbReference type="InterPro" id="IPR014729">
    <property type="entry name" value="Rossmann-like_a/b/a_fold"/>
</dbReference>
<evidence type="ECO:0000256" key="5">
    <source>
        <dbReference type="ARBA" id="ARBA00022643"/>
    </source>
</evidence>
<evidence type="ECO:0000256" key="6">
    <source>
        <dbReference type="ARBA" id="ARBA00022679"/>
    </source>
</evidence>
<dbReference type="InterPro" id="IPR023465">
    <property type="entry name" value="Riboflavin_kinase_dom_sf"/>
</dbReference>
<evidence type="ECO:0000256" key="9">
    <source>
        <dbReference type="ARBA" id="ARBA00022777"/>
    </source>
</evidence>
<keyword evidence="8 15" id="KW-0547">Nucleotide-binding</keyword>
<keyword evidence="7 15" id="KW-0548">Nucleotidyltransferase</keyword>
<dbReference type="GO" id="GO:0005524">
    <property type="term" value="F:ATP binding"/>
    <property type="evidence" value="ECO:0007669"/>
    <property type="project" value="UniProtKB-UniRule"/>
</dbReference>
<evidence type="ECO:0000256" key="15">
    <source>
        <dbReference type="PIRNR" id="PIRNR004491"/>
    </source>
</evidence>
<dbReference type="UniPathway" id="UPA00276">
    <property type="reaction ID" value="UER00406"/>
</dbReference>
<keyword evidence="18" id="KW-1185">Reference proteome</keyword>
<comment type="similarity">
    <text evidence="15">Belongs to the ribF family.</text>
</comment>
<dbReference type="GO" id="GO:0006747">
    <property type="term" value="P:FAD biosynthetic process"/>
    <property type="evidence" value="ECO:0007669"/>
    <property type="project" value="UniProtKB-UniRule"/>
</dbReference>
<dbReference type="AlphaFoldDB" id="A0A059FFK0"/>
<dbReference type="PATRIC" id="fig|1280950.3.peg.2886"/>
<evidence type="ECO:0000256" key="3">
    <source>
        <dbReference type="ARBA" id="ARBA00005201"/>
    </source>
</evidence>
<comment type="function">
    <text evidence="1">Catalyzes the phosphorylation of riboflavin to FMN followed by the adenylation of FMN to FAD.</text>
</comment>
<evidence type="ECO:0000256" key="12">
    <source>
        <dbReference type="ARBA" id="ARBA00023268"/>
    </source>
</evidence>
<comment type="caution">
    <text evidence="17">The sequence shown here is derived from an EMBL/GenBank/DDBJ whole genome shotgun (WGS) entry which is preliminary data.</text>
</comment>
<dbReference type="SMART" id="SM00904">
    <property type="entry name" value="Flavokinase"/>
    <property type="match status" value="1"/>
</dbReference>
<accession>A0A059FFK0</accession>
<name>A0A059FFK0_9PROT</name>
<dbReference type="GO" id="GO:0009398">
    <property type="term" value="P:FMN biosynthetic process"/>
    <property type="evidence" value="ECO:0007669"/>
    <property type="project" value="UniProtKB-UniRule"/>
</dbReference>
<comment type="catalytic activity">
    <reaction evidence="13 15">
        <text>riboflavin + ATP = FMN + ADP + H(+)</text>
        <dbReference type="Rhea" id="RHEA:14357"/>
        <dbReference type="ChEBI" id="CHEBI:15378"/>
        <dbReference type="ChEBI" id="CHEBI:30616"/>
        <dbReference type="ChEBI" id="CHEBI:57986"/>
        <dbReference type="ChEBI" id="CHEBI:58210"/>
        <dbReference type="ChEBI" id="CHEBI:456216"/>
        <dbReference type="EC" id="2.7.1.26"/>
    </reaction>
</comment>
<dbReference type="CDD" id="cd02064">
    <property type="entry name" value="FAD_synthetase_N"/>
    <property type="match status" value="1"/>
</dbReference>
<dbReference type="SUPFAM" id="SSF52374">
    <property type="entry name" value="Nucleotidylyl transferase"/>
    <property type="match status" value="1"/>
</dbReference>
<keyword evidence="4 15" id="KW-0285">Flavoprotein</keyword>
<dbReference type="EMBL" id="ARYK01000008">
    <property type="protein sequence ID" value="KCZ89410.1"/>
    <property type="molecule type" value="Genomic_DNA"/>
</dbReference>
<comment type="pathway">
    <text evidence="3 15">Cofactor biosynthesis; FMN biosynthesis; FMN from riboflavin (ATP route): step 1/1.</text>
</comment>
<dbReference type="EC" id="2.7.7.2" evidence="15"/>
<dbReference type="GO" id="GO:0009231">
    <property type="term" value="P:riboflavin biosynthetic process"/>
    <property type="evidence" value="ECO:0007669"/>
    <property type="project" value="InterPro"/>
</dbReference>
<dbReference type="PANTHER" id="PTHR22749">
    <property type="entry name" value="RIBOFLAVIN KINASE/FMN ADENYLYLTRANSFERASE"/>
    <property type="match status" value="1"/>
</dbReference>
<keyword evidence="11 15" id="KW-0067">ATP-binding</keyword>
<dbReference type="EC" id="2.7.1.26" evidence="15"/>
<gene>
    <name evidence="17" type="ORF">HJO_14367</name>
</gene>
<evidence type="ECO:0000256" key="1">
    <source>
        <dbReference type="ARBA" id="ARBA00002121"/>
    </source>
</evidence>
<proteinExistence type="inferred from homology"/>
<evidence type="ECO:0000313" key="17">
    <source>
        <dbReference type="EMBL" id="KCZ89410.1"/>
    </source>
</evidence>
<keyword evidence="12" id="KW-0511">Multifunctional enzyme</keyword>
<comment type="catalytic activity">
    <reaction evidence="14 15">
        <text>FMN + ATP + H(+) = FAD + diphosphate</text>
        <dbReference type="Rhea" id="RHEA:17237"/>
        <dbReference type="ChEBI" id="CHEBI:15378"/>
        <dbReference type="ChEBI" id="CHEBI:30616"/>
        <dbReference type="ChEBI" id="CHEBI:33019"/>
        <dbReference type="ChEBI" id="CHEBI:57692"/>
        <dbReference type="ChEBI" id="CHEBI:58210"/>
        <dbReference type="EC" id="2.7.7.2"/>
    </reaction>
</comment>
<dbReference type="InterPro" id="IPR002606">
    <property type="entry name" value="Riboflavin_kinase_bac"/>
</dbReference>
<keyword evidence="9 15" id="KW-0418">Kinase</keyword>
<dbReference type="GO" id="GO:0008531">
    <property type="term" value="F:riboflavin kinase activity"/>
    <property type="evidence" value="ECO:0007669"/>
    <property type="project" value="UniProtKB-UniRule"/>
</dbReference>
<dbReference type="Gene3D" id="3.40.50.620">
    <property type="entry name" value="HUPs"/>
    <property type="match status" value="1"/>
</dbReference>
<dbReference type="Pfam" id="PF06574">
    <property type="entry name" value="FAD_syn"/>
    <property type="match status" value="1"/>
</dbReference>
<dbReference type="RefSeq" id="WP_035618171.1">
    <property type="nucleotide sequence ID" value="NZ_ARYK01000008.1"/>
</dbReference>
<evidence type="ECO:0000256" key="4">
    <source>
        <dbReference type="ARBA" id="ARBA00022630"/>
    </source>
</evidence>
<dbReference type="InterPro" id="IPR015865">
    <property type="entry name" value="Riboflavin_kinase_bac/euk"/>
</dbReference>
<evidence type="ECO:0000259" key="16">
    <source>
        <dbReference type="SMART" id="SM00904"/>
    </source>
</evidence>
<evidence type="ECO:0000256" key="7">
    <source>
        <dbReference type="ARBA" id="ARBA00022695"/>
    </source>
</evidence>
<dbReference type="SUPFAM" id="SSF82114">
    <property type="entry name" value="Riboflavin kinase-like"/>
    <property type="match status" value="1"/>
</dbReference>
<evidence type="ECO:0000256" key="11">
    <source>
        <dbReference type="ARBA" id="ARBA00022840"/>
    </source>
</evidence>
<organism evidence="17 18">
    <name type="scientific">Hyphomonas johnsonii MHS-2</name>
    <dbReference type="NCBI Taxonomy" id="1280950"/>
    <lineage>
        <taxon>Bacteria</taxon>
        <taxon>Pseudomonadati</taxon>
        <taxon>Pseudomonadota</taxon>
        <taxon>Alphaproteobacteria</taxon>
        <taxon>Hyphomonadales</taxon>
        <taxon>Hyphomonadaceae</taxon>
        <taxon>Hyphomonas</taxon>
    </lineage>
</organism>
<dbReference type="NCBIfam" id="TIGR00083">
    <property type="entry name" value="ribF"/>
    <property type="match status" value="1"/>
</dbReference>
<feature type="domain" description="Riboflavin kinase" evidence="16">
    <location>
        <begin position="180"/>
        <end position="305"/>
    </location>
</feature>
<sequence length="312" mass="34188">MPVYADFRGLPERARGASIALGNFDGLHSGHRAVIEAARKAGQGRFSVATFEPPPRAYFRPNDPPFRIFRPERRNACILAEGAEAVFELPFNGEMAAMTDEVFVRSVLVDGLGVSHVSVGFDFRFGRGRMGHAARLASLGRALGFGVSIVEEVLEHGSKASSTAIRQALMAGEPEVAAEILGDWWVADGIVEAGEKNGRKFGFPTANVPLNDLIHPRYGVYAVRARIDGESQWRDGVANFGRTPTTGLRDPLLETFIFDFDGDVYGKQLEVQLIAYLRPELKFDDTDAMIAQMHKDAALAKERLEVAQLPTN</sequence>
<keyword evidence="5 15" id="KW-0288">FMN</keyword>
<dbReference type="Pfam" id="PF01687">
    <property type="entry name" value="Flavokinase"/>
    <property type="match status" value="1"/>
</dbReference>
<keyword evidence="10 15" id="KW-0274">FAD</keyword>
<keyword evidence="6 15" id="KW-0808">Transferase</keyword>
<protein>
    <recommendedName>
        <fullName evidence="15">Riboflavin biosynthesis protein</fullName>
    </recommendedName>
    <domain>
        <recommendedName>
            <fullName evidence="15">Riboflavin kinase</fullName>
            <ecNumber evidence="15">2.7.1.26</ecNumber>
        </recommendedName>
        <alternativeName>
            <fullName evidence="15">Flavokinase</fullName>
        </alternativeName>
    </domain>
    <domain>
        <recommendedName>
            <fullName evidence="15">FMN adenylyltransferase</fullName>
            <ecNumber evidence="15">2.7.7.2</ecNumber>
        </recommendedName>
        <alternativeName>
            <fullName evidence="15">FAD pyrophosphorylase</fullName>
        </alternativeName>
        <alternativeName>
            <fullName evidence="15">FAD synthase</fullName>
        </alternativeName>
    </domain>
</protein>
<evidence type="ECO:0000256" key="8">
    <source>
        <dbReference type="ARBA" id="ARBA00022741"/>
    </source>
</evidence>
<evidence type="ECO:0000313" key="18">
    <source>
        <dbReference type="Proteomes" id="UP000025171"/>
    </source>
</evidence>
<comment type="pathway">
    <text evidence="2 15">Cofactor biosynthesis; FAD biosynthesis; FAD from FMN: step 1/1.</text>
</comment>
<dbReference type="GO" id="GO:0003919">
    <property type="term" value="F:FMN adenylyltransferase activity"/>
    <property type="evidence" value="ECO:0007669"/>
    <property type="project" value="UniProtKB-UniRule"/>
</dbReference>
<dbReference type="STRING" id="1280950.HJO_14367"/>